<evidence type="ECO:0000313" key="1">
    <source>
        <dbReference type="EMBL" id="AXA67824.1"/>
    </source>
</evidence>
<dbReference type="EMBL" id="CP022198">
    <property type="protein sequence ID" value="AXA67824.1"/>
    <property type="molecule type" value="Genomic_DNA"/>
</dbReference>
<evidence type="ECO:0000313" key="2">
    <source>
        <dbReference type="Proteomes" id="UP000250579"/>
    </source>
</evidence>
<gene>
    <name evidence="1" type="ORF">CE139_19080</name>
</gene>
<dbReference type="AlphaFoldDB" id="A0A2Z5ABG2"/>
<name>A0A2Z5ABG2_9PSED</name>
<dbReference type="Proteomes" id="UP000250579">
    <property type="component" value="Chromosome"/>
</dbReference>
<accession>A0A2Z5ABG2</accession>
<dbReference type="RefSeq" id="WP_208691898.1">
    <property type="nucleotide sequence ID" value="NZ_CP022198.1"/>
</dbReference>
<organism evidence="1 2">
    <name type="scientific">Pseudomonas oryzihabitans</name>
    <dbReference type="NCBI Taxonomy" id="47885"/>
    <lineage>
        <taxon>Bacteria</taxon>
        <taxon>Pseudomonadati</taxon>
        <taxon>Pseudomonadota</taxon>
        <taxon>Gammaproteobacteria</taxon>
        <taxon>Pseudomonadales</taxon>
        <taxon>Pseudomonadaceae</taxon>
        <taxon>Pseudomonas</taxon>
    </lineage>
</organism>
<proteinExistence type="predicted"/>
<sequence>MYSAYRIMHMELAAIRDAYGKAPGEKDQRLRILVSQTARAAEVAAKTVEGADRAQAQDLPR</sequence>
<protein>
    <submittedName>
        <fullName evidence="1">Uncharacterized protein</fullName>
    </submittedName>
</protein>
<reference evidence="1 2" key="1">
    <citation type="submission" date="2017-06" db="EMBL/GenBank/DDBJ databases">
        <title>Evolution towards high GC content and high-temperature stress adaptation in endophytic Pseudomonas oryzihabitans impacted its plant-growth promoting traits.</title>
        <authorList>
            <person name="Nascimento F.X."/>
        </authorList>
    </citation>
    <scope>NUCLEOTIDE SEQUENCE [LARGE SCALE GENOMIC DNA]</scope>
    <source>
        <strain evidence="1 2">MS8</strain>
    </source>
</reference>